<dbReference type="AlphaFoldDB" id="A0AAD6MZ97"/>
<dbReference type="EMBL" id="JAQJAN010000003">
    <property type="protein sequence ID" value="KAJ5733945.1"/>
    <property type="molecule type" value="Genomic_DNA"/>
</dbReference>
<organism evidence="2 3">
    <name type="scientific">Penicillium malachiteum</name>
    <dbReference type="NCBI Taxonomy" id="1324776"/>
    <lineage>
        <taxon>Eukaryota</taxon>
        <taxon>Fungi</taxon>
        <taxon>Dikarya</taxon>
        <taxon>Ascomycota</taxon>
        <taxon>Pezizomycotina</taxon>
        <taxon>Eurotiomycetes</taxon>
        <taxon>Eurotiomycetidae</taxon>
        <taxon>Eurotiales</taxon>
        <taxon>Aspergillaceae</taxon>
        <taxon>Penicillium</taxon>
    </lineage>
</organism>
<evidence type="ECO:0000256" key="1">
    <source>
        <dbReference type="SAM" id="Coils"/>
    </source>
</evidence>
<gene>
    <name evidence="2" type="ORF">N7493_002731</name>
</gene>
<feature type="coiled-coil region" evidence="1">
    <location>
        <begin position="161"/>
        <end position="195"/>
    </location>
</feature>
<evidence type="ECO:0000313" key="2">
    <source>
        <dbReference type="EMBL" id="KAJ5733945.1"/>
    </source>
</evidence>
<protein>
    <submittedName>
        <fullName evidence="2">Uncharacterized protein</fullName>
    </submittedName>
</protein>
<sequence>MESPELYTSRTATKTVIRQSIPTEHSSTTELRPARGTPWQDRLAELARLASASLGADSRNSNAGPLIHQHLDAIESILRDPRPRLTDEMTTREGRRHSFRTKSLLGEPDASDLEEPEWLAKTRYDERRCQQMSSELTTLLGEVTTLNLELQQRRKESVQIRELYEDKCRGLTRSVAELEDEVSELHSDLKEDAVELEGMQGTVNGLQNWIEGMRDEQRKARTTRDIARKNMRRWGGRKPPFEKTETGGEMVLDGLSAWMRGWKDVEDGFQVRALGRRNRREQRQQLLRQVSINTAPDDLS</sequence>
<reference evidence="2" key="1">
    <citation type="journal article" date="2023" name="IMA Fungus">
        <title>Comparative genomic study of the Penicillium genus elucidates a diverse pangenome and 15 lateral gene transfer events.</title>
        <authorList>
            <person name="Petersen C."/>
            <person name="Sorensen T."/>
            <person name="Nielsen M.R."/>
            <person name="Sondergaard T.E."/>
            <person name="Sorensen J.L."/>
            <person name="Fitzpatrick D.A."/>
            <person name="Frisvad J.C."/>
            <person name="Nielsen K.L."/>
        </authorList>
    </citation>
    <scope>NUCLEOTIDE SEQUENCE</scope>
    <source>
        <strain evidence="2">IBT 17514</strain>
    </source>
</reference>
<evidence type="ECO:0000313" key="3">
    <source>
        <dbReference type="Proteomes" id="UP001215712"/>
    </source>
</evidence>
<name>A0AAD6MZ97_9EURO</name>
<keyword evidence="3" id="KW-1185">Reference proteome</keyword>
<proteinExistence type="predicted"/>
<dbReference type="Proteomes" id="UP001215712">
    <property type="component" value="Unassembled WGS sequence"/>
</dbReference>
<comment type="caution">
    <text evidence="2">The sequence shown here is derived from an EMBL/GenBank/DDBJ whole genome shotgun (WGS) entry which is preliminary data.</text>
</comment>
<keyword evidence="1" id="KW-0175">Coiled coil</keyword>
<reference evidence="2" key="2">
    <citation type="submission" date="2023-01" db="EMBL/GenBank/DDBJ databases">
        <authorList>
            <person name="Petersen C."/>
        </authorList>
    </citation>
    <scope>NUCLEOTIDE SEQUENCE</scope>
    <source>
        <strain evidence="2">IBT 17514</strain>
    </source>
</reference>
<accession>A0AAD6MZ97</accession>